<dbReference type="AlphaFoldDB" id="A0A8J7CYL5"/>
<dbReference type="EMBL" id="JACVXA010000055">
    <property type="protein sequence ID" value="MBE3639717.1"/>
    <property type="molecule type" value="Genomic_DNA"/>
</dbReference>
<proteinExistence type="predicted"/>
<evidence type="ECO:0000313" key="2">
    <source>
        <dbReference type="Proteomes" id="UP000609121"/>
    </source>
</evidence>
<evidence type="ECO:0000313" key="1">
    <source>
        <dbReference type="EMBL" id="MBE3639717.1"/>
    </source>
</evidence>
<comment type="caution">
    <text evidence="1">The sequence shown here is derived from an EMBL/GenBank/DDBJ whole genome shotgun (WGS) entry which is preliminary data.</text>
</comment>
<reference evidence="1" key="1">
    <citation type="submission" date="2020-09" db="EMBL/GenBank/DDBJ databases">
        <title>A novel bacterium of genus Mangrovicoccus, isolated from South China Sea.</title>
        <authorList>
            <person name="Huang H."/>
            <person name="Mo K."/>
            <person name="Hu Y."/>
        </authorList>
    </citation>
    <scope>NUCLEOTIDE SEQUENCE</scope>
    <source>
        <strain evidence="1">HB182678</strain>
    </source>
</reference>
<sequence>MTSLSIGDMAQFFNLRNQTARLQYRLDDSLTELGSGEVADLSSHMRGNFSRISGIEHDLELLDGYLATSKTAKVLLDAQAVSFEKARSYAHDLGMSLIEAAQSADDNLKSATLKKGRSDFNSIISALNVQSSGRSLFSGDATNVRPFNDPEVILASLETYLSSEVDADGVWTAAETWFSAGGGYETVAYQGSDVPLGAISVAPGERVLVDLSGHSPEVRDLVRLHALAAVLDRGTLNLIDAEQRNLMSSVGEGLVNSDRELIYKQAEIGVQQERIDMLLSQESSRRFSLLETRKGMVSVDVDEVVVNISELKIRLESVYAATARVSNLSLVNFL</sequence>
<dbReference type="RefSeq" id="WP_193184639.1">
    <property type="nucleotide sequence ID" value="NZ_JACVXA010000055.1"/>
</dbReference>
<dbReference type="PANTHER" id="PTHR42792">
    <property type="entry name" value="FLAGELLIN"/>
    <property type="match status" value="1"/>
</dbReference>
<keyword evidence="2" id="KW-1185">Reference proteome</keyword>
<dbReference type="GO" id="GO:0005198">
    <property type="term" value="F:structural molecule activity"/>
    <property type="evidence" value="ECO:0007669"/>
    <property type="project" value="InterPro"/>
</dbReference>
<dbReference type="PANTHER" id="PTHR42792:SF1">
    <property type="entry name" value="FLAGELLAR HOOK-ASSOCIATED PROTEIN 3"/>
    <property type="match status" value="1"/>
</dbReference>
<evidence type="ECO:0008006" key="3">
    <source>
        <dbReference type="Google" id="ProtNLM"/>
    </source>
</evidence>
<accession>A0A8J7CYL5</accession>
<dbReference type="GO" id="GO:0009288">
    <property type="term" value="C:bacterial-type flagellum"/>
    <property type="evidence" value="ECO:0007669"/>
    <property type="project" value="InterPro"/>
</dbReference>
<name>A0A8J7CYL5_9RHOB</name>
<organism evidence="1 2">
    <name type="scientific">Mangrovicoccus algicola</name>
    <dbReference type="NCBI Taxonomy" id="2771008"/>
    <lineage>
        <taxon>Bacteria</taxon>
        <taxon>Pseudomonadati</taxon>
        <taxon>Pseudomonadota</taxon>
        <taxon>Alphaproteobacteria</taxon>
        <taxon>Rhodobacterales</taxon>
        <taxon>Paracoccaceae</taxon>
        <taxon>Mangrovicoccus</taxon>
    </lineage>
</organism>
<dbReference type="SUPFAM" id="SSF64518">
    <property type="entry name" value="Phase 1 flagellin"/>
    <property type="match status" value="1"/>
</dbReference>
<dbReference type="InterPro" id="IPR001492">
    <property type="entry name" value="Flagellin"/>
</dbReference>
<protein>
    <recommendedName>
        <fullName evidence="3">Flagellin</fullName>
    </recommendedName>
</protein>
<gene>
    <name evidence="1" type="ORF">ICN82_16060</name>
</gene>
<dbReference type="Proteomes" id="UP000609121">
    <property type="component" value="Unassembled WGS sequence"/>
</dbReference>